<organism evidence="1 2">
    <name type="scientific">Candidatus Ichthyocystis hellenicum</name>
    <dbReference type="NCBI Taxonomy" id="1561003"/>
    <lineage>
        <taxon>Bacteria</taxon>
        <taxon>Pseudomonadati</taxon>
        <taxon>Pseudomonadota</taxon>
        <taxon>Betaproteobacteria</taxon>
        <taxon>Burkholderiales</taxon>
        <taxon>Candidatus Ichthyocystis</taxon>
    </lineage>
</organism>
<gene>
    <name evidence="1" type="ORF">Ark11_1350</name>
</gene>
<dbReference type="AlphaFoldDB" id="A0A0S4M5Z5"/>
<sequence>MVNCMCVSCGLRLPERSDECVSILGIGCENSLNVLSKLSRDELRDASLILNCDGVSFCFSMYECYSVYPENDTSQSVLLNYFVVNHMFNSAVSSDVCDANGAGSATPDVSAVLPFPKSWSCFCESNFRGRNYNVSSNPERFKSLLELTIDVRYIVDESRKLLENNSKLSPDSIDYGTFSESAQYVLSRISDFIADLKKLRGVIRKFVSCLLESLLFQFKHSLALGCSMILRLSLMIIPVKSHKISVFLSYLVEEISVLCQAISSVFSVGNFIPLEEMMEMLEKEGSGRYQSEINISSSFLGRKYQNLIESKKLRITHILSKFSGNEADEYVEKLDREIKEMEDFIEKRIGI</sequence>
<evidence type="ECO:0000313" key="2">
    <source>
        <dbReference type="Proteomes" id="UP000198651"/>
    </source>
</evidence>
<protein>
    <submittedName>
        <fullName evidence="1">Putative coiled coil protein</fullName>
    </submittedName>
</protein>
<keyword evidence="2" id="KW-1185">Reference proteome</keyword>
<name>A0A0S4M5Z5_9BURK</name>
<dbReference type="STRING" id="1561003.Ark11_1350"/>
<evidence type="ECO:0000313" key="1">
    <source>
        <dbReference type="EMBL" id="CUT18154.1"/>
    </source>
</evidence>
<accession>A0A0S4M5Z5</accession>
<proteinExistence type="predicted"/>
<dbReference type="EMBL" id="LN906597">
    <property type="protein sequence ID" value="CUT18154.1"/>
    <property type="molecule type" value="Genomic_DNA"/>
</dbReference>
<dbReference type="Proteomes" id="UP000198651">
    <property type="component" value="Chromosome I"/>
</dbReference>
<reference evidence="2" key="1">
    <citation type="submission" date="2015-11" db="EMBL/GenBank/DDBJ databases">
        <authorList>
            <person name="Seth-Smith H.M.B."/>
        </authorList>
    </citation>
    <scope>NUCLEOTIDE SEQUENCE [LARGE SCALE GENOMIC DNA]</scope>
    <source>
        <strain evidence="2">2013Ark11</strain>
    </source>
</reference>